<dbReference type="Proteomes" id="UP000010146">
    <property type="component" value="Unassembled WGS sequence"/>
</dbReference>
<dbReference type="CDD" id="cd02440">
    <property type="entry name" value="AdoMet_MTases"/>
    <property type="match status" value="1"/>
</dbReference>
<keyword evidence="4 10" id="KW-0489">Methyltransferase</keyword>
<dbReference type="PROSITE" id="PS50890">
    <property type="entry name" value="PUA"/>
    <property type="match status" value="1"/>
</dbReference>
<proteinExistence type="inferred from homology"/>
<evidence type="ECO:0000256" key="5">
    <source>
        <dbReference type="ARBA" id="ARBA00022679"/>
    </source>
</evidence>
<organism evidence="10 11">
    <name type="scientific">Caldanaerobacter subterraneus subsp. pacificus DSM 12653</name>
    <dbReference type="NCBI Taxonomy" id="391606"/>
    <lineage>
        <taxon>Bacteria</taxon>
        <taxon>Bacillati</taxon>
        <taxon>Bacillota</taxon>
        <taxon>Clostridia</taxon>
        <taxon>Thermoanaerobacterales</taxon>
        <taxon>Thermoanaerobacteraceae</taxon>
        <taxon>Caldanaerobacter</taxon>
    </lineage>
</organism>
<keyword evidence="3" id="KW-0698">rRNA processing</keyword>
<keyword evidence="2" id="KW-0963">Cytoplasm</keyword>
<dbReference type="InterPro" id="IPR002478">
    <property type="entry name" value="PUA"/>
</dbReference>
<dbReference type="SMART" id="SM00359">
    <property type="entry name" value="PUA"/>
    <property type="match status" value="1"/>
</dbReference>
<dbReference type="Gene3D" id="2.30.130.10">
    <property type="entry name" value="PUA domain"/>
    <property type="match status" value="1"/>
</dbReference>
<reference evidence="10 11" key="2">
    <citation type="journal article" date="2015" name="BMC Genomics">
        <title>Analysis of three genomes within the thermophilic bacterial species Caldanaerobacter subterraneus with a focus on carbon monoxide dehydrogenase evolution and hydrolase diversity.</title>
        <authorList>
            <person name="Sant'Anna F.H."/>
            <person name="Lebedinsky A.V."/>
            <person name="Sokolova T.G."/>
            <person name="Robb F.T."/>
            <person name="Gonzalez J.M."/>
        </authorList>
    </citation>
    <scope>NUCLEOTIDE SEQUENCE [LARGE SCALE GENOMIC DNA]</scope>
    <source>
        <strain evidence="10 11">DSM 12653</strain>
    </source>
</reference>
<evidence type="ECO:0000256" key="4">
    <source>
        <dbReference type="ARBA" id="ARBA00022603"/>
    </source>
</evidence>
<dbReference type="PANTHER" id="PTHR42873">
    <property type="entry name" value="RIBOSOMAL RNA LARGE SUBUNIT METHYLTRANSFERASE"/>
    <property type="match status" value="1"/>
</dbReference>
<feature type="domain" description="PUA" evidence="9">
    <location>
        <begin position="2"/>
        <end position="87"/>
    </location>
</feature>
<dbReference type="SUPFAM" id="SSF88697">
    <property type="entry name" value="PUA domain-like"/>
    <property type="match status" value="1"/>
</dbReference>
<evidence type="ECO:0000259" key="9">
    <source>
        <dbReference type="SMART" id="SM00359"/>
    </source>
</evidence>
<evidence type="ECO:0000256" key="6">
    <source>
        <dbReference type="ARBA" id="ARBA00022691"/>
    </source>
</evidence>
<dbReference type="GO" id="GO:0003723">
    <property type="term" value="F:RNA binding"/>
    <property type="evidence" value="ECO:0007669"/>
    <property type="project" value="UniProtKB-KW"/>
</dbReference>
<evidence type="ECO:0000256" key="7">
    <source>
        <dbReference type="ARBA" id="ARBA00022884"/>
    </source>
</evidence>
<dbReference type="GO" id="GO:0032259">
    <property type="term" value="P:methylation"/>
    <property type="evidence" value="ECO:0007669"/>
    <property type="project" value="UniProtKB-KW"/>
</dbReference>
<keyword evidence="5 10" id="KW-0808">Transferase</keyword>
<evidence type="ECO:0000313" key="10">
    <source>
        <dbReference type="EMBL" id="KKC29478.1"/>
    </source>
</evidence>
<evidence type="ECO:0000313" key="11">
    <source>
        <dbReference type="Proteomes" id="UP000010146"/>
    </source>
</evidence>
<dbReference type="Gene3D" id="3.30.750.80">
    <property type="entry name" value="RNA methyltransferase domain (HRMD) like"/>
    <property type="match status" value="1"/>
</dbReference>
<name>A0A0F5PLG3_9THEO</name>
<accession>A0A0F5PLG3</accession>
<dbReference type="Gene3D" id="3.40.50.150">
    <property type="entry name" value="Vaccinia Virus protein VP39"/>
    <property type="match status" value="1"/>
</dbReference>
<evidence type="ECO:0000256" key="8">
    <source>
        <dbReference type="ARBA" id="ARBA00038091"/>
    </source>
</evidence>
<evidence type="ECO:0000256" key="3">
    <source>
        <dbReference type="ARBA" id="ARBA00022552"/>
    </source>
</evidence>
<gene>
    <name evidence="10" type="ORF">CDSM653_01441</name>
</gene>
<dbReference type="InterPro" id="IPR036974">
    <property type="entry name" value="PUA_sf"/>
</dbReference>
<reference evidence="10 11" key="1">
    <citation type="submission" date="2008-07" db="EMBL/GenBank/DDBJ databases">
        <authorList>
            <person name="Gonzalez J."/>
            <person name="Sokolova T."/>
            <person name="Ferriera S."/>
            <person name="Johnson J."/>
            <person name="Kravitz S."/>
            <person name="Beeson K."/>
            <person name="Sutton G."/>
            <person name="Rogers Y.-H."/>
            <person name="Friedman R."/>
            <person name="Frazier M."/>
            <person name="Venter J.C."/>
        </authorList>
    </citation>
    <scope>NUCLEOTIDE SEQUENCE [LARGE SCALE GENOMIC DNA]</scope>
    <source>
        <strain evidence="10 11">DSM 12653</strain>
    </source>
</reference>
<dbReference type="InterPro" id="IPR019614">
    <property type="entry name" value="SAM-dep_methyl-trfase"/>
</dbReference>
<comment type="subcellular location">
    <subcellularLocation>
        <location evidence="1">Cytoplasm</location>
    </subcellularLocation>
</comment>
<dbReference type="GO" id="GO:0006364">
    <property type="term" value="P:rRNA processing"/>
    <property type="evidence" value="ECO:0007669"/>
    <property type="project" value="UniProtKB-KW"/>
</dbReference>
<dbReference type="AlphaFoldDB" id="A0A0F5PLG3"/>
<dbReference type="InterPro" id="IPR041532">
    <property type="entry name" value="RlmI-like_PUA"/>
</dbReference>
<sequence length="391" mass="45539">MADVILRNMNIKRILDGHPWVYRTEIDRIEGEYIPGDIVNVLTHKKEFIGKGYINLKSMISVRILTRDPEEEIGEEFFRRRIKRAWEYRKKVMEDLNSCRVVFGEGDFLPALIVDKFGDYLVIQTLSLGIDKYKETIVKLLVEILNPKGIFERNDVNVREIEGLPQQKGFLYGKFDPVQQFKENGIKFWVDMENGQKTGYFLDQKENRRAIQNYVKGAEVLDCFSHTGSFAVHALHYGAKRVEIVDISEEALEMAKKNVELNGYQQRAEFIRENAFDLLRRYDREKKKFDTVILDPPAFTKSKETVKDALRGYKEINLRALKIIREGGFLITCSCSQHIRPDMFLNTVKEAASDAKRTIRLVEQRTQAKDHPILLASEETQYLKCLILQVF</sequence>
<dbReference type="Pfam" id="PF17785">
    <property type="entry name" value="PUA_3"/>
    <property type="match status" value="1"/>
</dbReference>
<dbReference type="GO" id="GO:0008168">
    <property type="term" value="F:methyltransferase activity"/>
    <property type="evidence" value="ECO:0007669"/>
    <property type="project" value="UniProtKB-KW"/>
</dbReference>
<dbReference type="Pfam" id="PF10672">
    <property type="entry name" value="Methyltrans_SAM"/>
    <property type="match status" value="1"/>
</dbReference>
<reference evidence="11" key="3">
    <citation type="submission" date="2015-02" db="EMBL/GenBank/DDBJ databases">
        <title>Genome analysis of three genomes within the thermophilic hydrogenogenic bacterial species Caldanaerobacter subterraneus.</title>
        <authorList>
            <person name="Sant'Anna F.H."/>
            <person name="Lebedinsky A."/>
            <person name="Sokolova T."/>
            <person name="Robb F.T."/>
            <person name="Gonzalez J.M."/>
        </authorList>
    </citation>
    <scope>NUCLEOTIDE SEQUENCE [LARGE SCALE GENOMIC DNA]</scope>
    <source>
        <strain evidence="11">DSM 12653</strain>
    </source>
</reference>
<comment type="similarity">
    <text evidence="8">Belongs to the methyltransferase superfamily. RlmI family.</text>
</comment>
<dbReference type="PANTHER" id="PTHR42873:SF1">
    <property type="entry name" value="S-ADENOSYLMETHIONINE-DEPENDENT METHYLTRANSFERASE DOMAIN-CONTAINING PROTEIN"/>
    <property type="match status" value="1"/>
</dbReference>
<dbReference type="SUPFAM" id="SSF53335">
    <property type="entry name" value="S-adenosyl-L-methionine-dependent methyltransferases"/>
    <property type="match status" value="1"/>
</dbReference>
<evidence type="ECO:0000256" key="2">
    <source>
        <dbReference type="ARBA" id="ARBA00022490"/>
    </source>
</evidence>
<dbReference type="RefSeq" id="WP_046159907.1">
    <property type="nucleotide sequence ID" value="NZ_ABXP02000079.1"/>
</dbReference>
<dbReference type="CDD" id="cd11572">
    <property type="entry name" value="RlmI_M_like"/>
    <property type="match status" value="1"/>
</dbReference>
<dbReference type="InterPro" id="IPR015947">
    <property type="entry name" value="PUA-like_sf"/>
</dbReference>
<dbReference type="InterPro" id="IPR029063">
    <property type="entry name" value="SAM-dependent_MTases_sf"/>
</dbReference>
<comment type="caution">
    <text evidence="10">The sequence shown here is derived from an EMBL/GenBank/DDBJ whole genome shotgun (WGS) entry which is preliminary data.</text>
</comment>
<protein>
    <submittedName>
        <fullName evidence="10">SAM-dependent methyltransferase</fullName>
    </submittedName>
</protein>
<dbReference type="GO" id="GO:0005737">
    <property type="term" value="C:cytoplasm"/>
    <property type="evidence" value="ECO:0007669"/>
    <property type="project" value="UniProtKB-SubCell"/>
</dbReference>
<dbReference type="CDD" id="cd21153">
    <property type="entry name" value="PUA_RlmI"/>
    <property type="match status" value="1"/>
</dbReference>
<keyword evidence="6" id="KW-0949">S-adenosyl-L-methionine</keyword>
<evidence type="ECO:0000256" key="1">
    <source>
        <dbReference type="ARBA" id="ARBA00004496"/>
    </source>
</evidence>
<keyword evidence="7" id="KW-0694">RNA-binding</keyword>
<dbReference type="EMBL" id="ABXP02000079">
    <property type="protein sequence ID" value="KKC29478.1"/>
    <property type="molecule type" value="Genomic_DNA"/>
</dbReference>